<dbReference type="Gene3D" id="3.40.390.10">
    <property type="entry name" value="Collagenase (Catalytic Domain)"/>
    <property type="match status" value="1"/>
</dbReference>
<dbReference type="Pfam" id="PF10633">
    <property type="entry name" value="NPCBM_assoc"/>
    <property type="match status" value="1"/>
</dbReference>
<dbReference type="RefSeq" id="WP_277577983.1">
    <property type="nucleotide sequence ID" value="NZ_JANRMI010000002.1"/>
</dbReference>
<sequence length="575" mass="59990">MNCTRDFKKSILVCLGILFLNTHTVAAPSAPYALGEQKTIVLMVNFQDNASQPMSLAQANDVVFVNANNFFKENSFGKTWLTGSVFGWYTLPLSQVNCSVNNIAAYAQQAATAAGVDLSQYNRYVYIVPYSDTCHPAVGATGGQKSSLWLSTSTLNLGYFTHEMGHNLGLLHSYNLDCGATILGSNCTRNAYGDYFDTMGGPNARHYNAYQKERLGWLNYNNTPPIMTITSSGTYTIEAYETNTMGNKALKILKSVDPVSGGKTYYYVELRQGIGFDASIATYAPAIVNGVLIHMGKEDNPDSSDLLDMTPGSAADFNDWQDAALAVGRTYTDSAAGISINLVSLQNGIATVDVSIGSTIPCIRANPTVIMSPSTSAAVKPGTLVAYTVSVKNNDSTGCAASILNLEGSVPSGWISNLSSASLNLSPGTTASSILSVTSSSTAAAGLYNVSAKAVNSGANLYSAMASASYSVASVSILSAAVKTDKSVYLKSSTVIVTSTVMSGGVSVAGALVSVSITKPNGSISSLSAVTDSQGQAIVTLQIPKNKMAVGSYRVNISAVSGAQSASASTSFIAQ</sequence>
<gene>
    <name evidence="3" type="ORF">NWE73_09025</name>
</gene>
<feature type="domain" description="Ig-like" evidence="2">
    <location>
        <begin position="367"/>
        <end position="467"/>
    </location>
</feature>
<dbReference type="Pfam" id="PF01400">
    <property type="entry name" value="Astacin"/>
    <property type="match status" value="1"/>
</dbReference>
<reference evidence="3" key="1">
    <citation type="submission" date="2022-08" db="EMBL/GenBank/DDBJ databases">
        <title>Novel Bdellovibrio Species Isolated from Svalbard: Designation Bdellovibrio svalbardensis.</title>
        <authorList>
            <person name="Mitchell R.J."/>
            <person name="Choi S.Y."/>
        </authorList>
    </citation>
    <scope>NUCLEOTIDE SEQUENCE</scope>
    <source>
        <strain evidence="3">PAP01</strain>
    </source>
</reference>
<feature type="chain" id="PRO_5045918180" evidence="1">
    <location>
        <begin position="27"/>
        <end position="575"/>
    </location>
</feature>
<keyword evidence="4" id="KW-1185">Reference proteome</keyword>
<comment type="caution">
    <text evidence="3">The sequence shown here is derived from an EMBL/GenBank/DDBJ whole genome shotgun (WGS) entry which is preliminary data.</text>
</comment>
<dbReference type="InterPro" id="IPR007110">
    <property type="entry name" value="Ig-like_dom"/>
</dbReference>
<dbReference type="Proteomes" id="UP001152321">
    <property type="component" value="Unassembled WGS sequence"/>
</dbReference>
<dbReference type="PROSITE" id="PS50835">
    <property type="entry name" value="IG_LIKE"/>
    <property type="match status" value="1"/>
</dbReference>
<protein>
    <submittedName>
        <fullName evidence="3">NEW3 domain-containing protein</fullName>
    </submittedName>
</protein>
<accession>A0ABT6DJ12</accession>
<dbReference type="SUPFAM" id="SSF49373">
    <property type="entry name" value="Invasin/intimin cell-adhesion fragments"/>
    <property type="match status" value="1"/>
</dbReference>
<dbReference type="InterPro" id="IPR008964">
    <property type="entry name" value="Invasin/intimin_cell_adhesion"/>
</dbReference>
<dbReference type="SUPFAM" id="SSF55486">
    <property type="entry name" value="Metalloproteases ('zincins'), catalytic domain"/>
    <property type="match status" value="1"/>
</dbReference>
<name>A0ABT6DJ12_9BACT</name>
<dbReference type="Gene3D" id="2.60.40.10">
    <property type="entry name" value="Immunoglobulins"/>
    <property type="match status" value="2"/>
</dbReference>
<dbReference type="InterPro" id="IPR024079">
    <property type="entry name" value="MetalloPept_cat_dom_sf"/>
</dbReference>
<proteinExistence type="predicted"/>
<keyword evidence="1" id="KW-0732">Signal</keyword>
<dbReference type="InterPro" id="IPR013783">
    <property type="entry name" value="Ig-like_fold"/>
</dbReference>
<evidence type="ECO:0000313" key="4">
    <source>
        <dbReference type="Proteomes" id="UP001152321"/>
    </source>
</evidence>
<organism evidence="3 4">
    <name type="scientific">Bdellovibrio svalbardensis</name>
    <dbReference type="NCBI Taxonomy" id="2972972"/>
    <lineage>
        <taxon>Bacteria</taxon>
        <taxon>Pseudomonadati</taxon>
        <taxon>Bdellovibrionota</taxon>
        <taxon>Bdellovibrionia</taxon>
        <taxon>Bdellovibrionales</taxon>
        <taxon>Pseudobdellovibrionaceae</taxon>
        <taxon>Bdellovibrio</taxon>
    </lineage>
</organism>
<dbReference type="InterPro" id="IPR018905">
    <property type="entry name" value="A-galactase_NEW3"/>
</dbReference>
<feature type="signal peptide" evidence="1">
    <location>
        <begin position="1"/>
        <end position="26"/>
    </location>
</feature>
<evidence type="ECO:0000256" key="1">
    <source>
        <dbReference type="SAM" id="SignalP"/>
    </source>
</evidence>
<dbReference type="InterPro" id="IPR001506">
    <property type="entry name" value="Peptidase_M12A"/>
</dbReference>
<dbReference type="EMBL" id="JANRMI010000002">
    <property type="protein sequence ID" value="MDG0816504.1"/>
    <property type="molecule type" value="Genomic_DNA"/>
</dbReference>
<evidence type="ECO:0000259" key="2">
    <source>
        <dbReference type="PROSITE" id="PS50835"/>
    </source>
</evidence>
<evidence type="ECO:0000313" key="3">
    <source>
        <dbReference type="EMBL" id="MDG0816504.1"/>
    </source>
</evidence>